<dbReference type="Pfam" id="PF07728">
    <property type="entry name" value="AAA_5"/>
    <property type="match status" value="1"/>
</dbReference>
<evidence type="ECO:0000313" key="3">
    <source>
        <dbReference type="Proteomes" id="UP000029085"/>
    </source>
</evidence>
<dbReference type="AlphaFoldDB" id="A0A087MK25"/>
<dbReference type="InterPro" id="IPR052934">
    <property type="entry name" value="Methyl-DNA_Rec/Restrict_Enz"/>
</dbReference>
<organism evidence="2 3">
    <name type="scientific">Arenimonas donghaensis DSM 18148 = HO3-R19</name>
    <dbReference type="NCBI Taxonomy" id="1121014"/>
    <lineage>
        <taxon>Bacteria</taxon>
        <taxon>Pseudomonadati</taxon>
        <taxon>Pseudomonadota</taxon>
        <taxon>Gammaproteobacteria</taxon>
        <taxon>Lysobacterales</taxon>
        <taxon>Lysobacteraceae</taxon>
        <taxon>Arenimonas</taxon>
    </lineage>
</organism>
<evidence type="ECO:0000259" key="1">
    <source>
        <dbReference type="Pfam" id="PF07728"/>
    </source>
</evidence>
<accession>A0A087MK25</accession>
<dbReference type="PANTHER" id="PTHR37291:SF1">
    <property type="entry name" value="TYPE IV METHYL-DIRECTED RESTRICTION ENZYME ECOKMCRB SUBUNIT"/>
    <property type="match status" value="1"/>
</dbReference>
<dbReference type="EMBL" id="AVCJ01000005">
    <property type="protein sequence ID" value="KFL37228.1"/>
    <property type="molecule type" value="Genomic_DNA"/>
</dbReference>
<dbReference type="RefSeq" id="WP_338022626.1">
    <property type="nucleotide sequence ID" value="NZ_AVCJ01000005.1"/>
</dbReference>
<name>A0A087MK25_9GAMM</name>
<dbReference type="PATRIC" id="fig|1121014.3.peg.825"/>
<proteinExistence type="predicted"/>
<comment type="caution">
    <text evidence="2">The sequence shown here is derived from an EMBL/GenBank/DDBJ whole genome shotgun (WGS) entry which is preliminary data.</text>
</comment>
<dbReference type="PANTHER" id="PTHR37291">
    <property type="entry name" value="5-METHYLCYTOSINE-SPECIFIC RESTRICTION ENZYME B"/>
    <property type="match status" value="1"/>
</dbReference>
<dbReference type="InterPro" id="IPR011704">
    <property type="entry name" value="ATPase_dyneun-rel_AAA"/>
</dbReference>
<evidence type="ECO:0000313" key="2">
    <source>
        <dbReference type="EMBL" id="KFL37228.1"/>
    </source>
</evidence>
<dbReference type="SUPFAM" id="SSF52540">
    <property type="entry name" value="P-loop containing nucleoside triphosphate hydrolases"/>
    <property type="match status" value="1"/>
</dbReference>
<dbReference type="Proteomes" id="UP000029085">
    <property type="component" value="Unassembled WGS sequence"/>
</dbReference>
<gene>
    <name evidence="2" type="ORF">N788_10335</name>
</gene>
<dbReference type="InterPro" id="IPR027417">
    <property type="entry name" value="P-loop_NTPase"/>
</dbReference>
<dbReference type="GO" id="GO:0016887">
    <property type="term" value="F:ATP hydrolysis activity"/>
    <property type="evidence" value="ECO:0007669"/>
    <property type="project" value="InterPro"/>
</dbReference>
<dbReference type="REBASE" id="128639">
    <property type="entry name" value="Ado18148McrBCP"/>
</dbReference>
<reference evidence="2 3" key="2">
    <citation type="journal article" date="2015" name="Stand. Genomic Sci.">
        <title>High quality draft genomic sequence of Arenimonas donghaensis DSM 18148(T).</title>
        <authorList>
            <person name="Chen F."/>
            <person name="Wang H."/>
            <person name="Cao Y."/>
            <person name="Li X."/>
            <person name="Wang G."/>
        </authorList>
    </citation>
    <scope>NUCLEOTIDE SEQUENCE [LARGE SCALE GENOMIC DNA]</scope>
    <source>
        <strain evidence="2 3">HO3-R19</strain>
    </source>
</reference>
<dbReference type="Gene3D" id="3.40.50.300">
    <property type="entry name" value="P-loop containing nucleotide triphosphate hydrolases"/>
    <property type="match status" value="1"/>
</dbReference>
<keyword evidence="3" id="KW-1185">Reference proteome</keyword>
<feature type="domain" description="ATPase dynein-related AAA" evidence="1">
    <location>
        <begin position="571"/>
        <end position="671"/>
    </location>
</feature>
<reference evidence="3" key="1">
    <citation type="submission" date="2013-08" db="EMBL/GenBank/DDBJ databases">
        <title>Genome sequencing of Arenimonas donghaensis.</title>
        <authorList>
            <person name="Chen F."/>
            <person name="Wang G."/>
        </authorList>
    </citation>
    <scope>NUCLEOTIDE SEQUENCE [LARGE SCALE GENOMIC DNA]</scope>
    <source>
        <strain evidence="3">HO3-R19</strain>
    </source>
</reference>
<sequence length="816" mass="90739">MSLAEYTAVGDKETFTYWMESRLDEYGSIWGGSAFKFGIYSRNDTTDKEGDASLAYDAQYGWYRKFGDTPQAAFDVVRGHVVAVAESARAGRLDEIDKSPLGAAYRWKIAFHYQSQQAPLVACIYLRKPLLHFLQMPLSDSAAPQSVLYRMLAEHRKPEEGVVAFSERVWKDWVYSNPLEIKLSEGAVKNGYLTVNLVSAPFPESMYGGATDAEAGDTARFVTDTGQFFDSDIRVTGAGGSGRLRKRLNGYFGSIGAKAGDIIRIHQQADGSYRIEAKADVTPQPAAIAGVPAPILQSIKPKKPSMTPLNQILYGPPGTGKTFETVAKALEVLDPAFLAENGDPDDRPQLKKRFDDLVKEGLIEFVTFHQSFSYEDFVEGVRAATDEESGQLRYEVTDGVFKRLCNSARTRVIKEAGLPIDLAGRRIWKLSLGDSATEGHIYEECVENGIALMGFGGGADFSSCRSREEIQRVFSSVGEPLALGDYPITAINTFVNQMKQKDLIVVSEGNLKFRAIGEITSDYRCIDRDNGDTYAQCRSIRWLRVYNPALPLEALMENRFSQMTVYELRSGSINLDKLRTLLKGRESGEEAVKPRVLIIDEINRGNVSRIFGELITLIEPSKRAGAPEALQCELPYSKKPFSVPGNVHLIGTMNTADRSLAGLDIALRRRFEFIEMPPRPELLSGVVVAGVDLQSLLATLNRRIEVLLDRDHMLGHAYFMSLQNDDDLASLATVFRNQVLPLLQEYFFEDWQRIAWVLNDHRKPAGCRFVVPPPYSAEALFGAGAEVPSEARLWRLDPRAFGRPESYFGIIEAAKA</sequence>
<dbReference type="GO" id="GO:0005524">
    <property type="term" value="F:ATP binding"/>
    <property type="evidence" value="ECO:0007669"/>
    <property type="project" value="InterPro"/>
</dbReference>
<protein>
    <recommendedName>
        <fullName evidence="1">ATPase dynein-related AAA domain-containing protein</fullName>
    </recommendedName>
</protein>